<organism evidence="2 3">
    <name type="scientific">Heracleum sosnowskyi</name>
    <dbReference type="NCBI Taxonomy" id="360622"/>
    <lineage>
        <taxon>Eukaryota</taxon>
        <taxon>Viridiplantae</taxon>
        <taxon>Streptophyta</taxon>
        <taxon>Embryophyta</taxon>
        <taxon>Tracheophyta</taxon>
        <taxon>Spermatophyta</taxon>
        <taxon>Magnoliopsida</taxon>
        <taxon>eudicotyledons</taxon>
        <taxon>Gunneridae</taxon>
        <taxon>Pentapetalae</taxon>
        <taxon>asterids</taxon>
        <taxon>campanulids</taxon>
        <taxon>Apiales</taxon>
        <taxon>Apiaceae</taxon>
        <taxon>Apioideae</taxon>
        <taxon>apioid superclade</taxon>
        <taxon>Tordylieae</taxon>
        <taxon>Tordyliinae</taxon>
        <taxon>Heracleum</taxon>
    </lineage>
</organism>
<evidence type="ECO:0000313" key="3">
    <source>
        <dbReference type="Proteomes" id="UP001237642"/>
    </source>
</evidence>
<dbReference type="Proteomes" id="UP001237642">
    <property type="component" value="Unassembled WGS sequence"/>
</dbReference>
<sequence length="109" mass="11879">MRGVLRESLSMLNKVKRTGSEYQINSAGPVSGPPPGGPTTQIDWSLNQARSIRTNLTASGPRPNPQGSYHYGMVKTSRTIRLSSSAGQVDGKQRYMESIMFPLSQLTLP</sequence>
<dbReference type="EMBL" id="JAUIZM010000005">
    <property type="protein sequence ID" value="KAK1382846.1"/>
    <property type="molecule type" value="Genomic_DNA"/>
</dbReference>
<reference evidence="2" key="2">
    <citation type="submission" date="2023-05" db="EMBL/GenBank/DDBJ databases">
        <authorList>
            <person name="Schelkunov M.I."/>
        </authorList>
    </citation>
    <scope>NUCLEOTIDE SEQUENCE</scope>
    <source>
        <strain evidence="2">Hsosn_3</strain>
        <tissue evidence="2">Leaf</tissue>
    </source>
</reference>
<keyword evidence="3" id="KW-1185">Reference proteome</keyword>
<name>A0AAD8MRK8_9APIA</name>
<dbReference type="AlphaFoldDB" id="A0AAD8MRK8"/>
<evidence type="ECO:0000313" key="2">
    <source>
        <dbReference type="EMBL" id="KAK1382846.1"/>
    </source>
</evidence>
<comment type="caution">
    <text evidence="2">The sequence shown here is derived from an EMBL/GenBank/DDBJ whole genome shotgun (WGS) entry which is preliminary data.</text>
</comment>
<protein>
    <submittedName>
        <fullName evidence="2">Uncharacterized protein</fullName>
    </submittedName>
</protein>
<gene>
    <name evidence="2" type="ORF">POM88_020581</name>
</gene>
<reference evidence="2" key="1">
    <citation type="submission" date="2023-02" db="EMBL/GenBank/DDBJ databases">
        <title>Genome of toxic invasive species Heracleum sosnowskyi carries increased number of genes despite the absence of recent whole-genome duplications.</title>
        <authorList>
            <person name="Schelkunov M."/>
            <person name="Shtratnikova V."/>
            <person name="Makarenko M."/>
            <person name="Klepikova A."/>
            <person name="Omelchenko D."/>
            <person name="Novikova G."/>
            <person name="Obukhova E."/>
            <person name="Bogdanov V."/>
            <person name="Penin A."/>
            <person name="Logacheva M."/>
        </authorList>
    </citation>
    <scope>NUCLEOTIDE SEQUENCE</scope>
    <source>
        <strain evidence="2">Hsosn_3</strain>
        <tissue evidence="2">Leaf</tissue>
    </source>
</reference>
<accession>A0AAD8MRK8</accession>
<feature type="region of interest" description="Disordered" evidence="1">
    <location>
        <begin position="23"/>
        <end position="42"/>
    </location>
</feature>
<evidence type="ECO:0000256" key="1">
    <source>
        <dbReference type="SAM" id="MobiDB-lite"/>
    </source>
</evidence>
<proteinExistence type="predicted"/>